<dbReference type="KEGG" id="vg:18502826"/>
<dbReference type="EMBL" id="KF861510">
    <property type="protein sequence ID" value="AHG23844.1"/>
    <property type="molecule type" value="Genomic_DNA"/>
</dbReference>
<organism evidence="1 2">
    <name type="scientific">Mycobacterium phage EagleEye</name>
    <dbReference type="NCBI Taxonomy" id="1429759"/>
    <lineage>
        <taxon>Viruses</taxon>
        <taxon>Duplodnaviria</taxon>
        <taxon>Heunggongvirae</taxon>
        <taxon>Uroviricota</taxon>
        <taxon>Caudoviricetes</taxon>
        <taxon>Eagleeyevirus</taxon>
        <taxon>Eagleeyevirus eagleeye</taxon>
    </lineage>
</organism>
<sequence length="53" mass="5925">MTPNSLVELLDLSYDDGKDELRIEVPPGVTVVRRSTNDYTRGSTVIFRRSGVV</sequence>
<evidence type="ECO:0000313" key="1">
    <source>
        <dbReference type="EMBL" id="AHG23844.1"/>
    </source>
</evidence>
<proteinExistence type="predicted"/>
<dbReference type="Proteomes" id="UP000019119">
    <property type="component" value="Segment"/>
</dbReference>
<name>W0LMS4_9CAUD</name>
<gene>
    <name evidence="1" type="primary">64</name>
    <name evidence="1" type="ORF">PBI_EAGLEEYE_64</name>
</gene>
<dbReference type="GeneID" id="18502826"/>
<reference evidence="1 2" key="1">
    <citation type="submission" date="2013-11" db="EMBL/GenBank/DDBJ databases">
        <authorList>
            <person name="Awa H."/>
            <person name="Bernal J.T."/>
            <person name="Coelho R.E."/>
            <person name="Culpepper S.C."/>
            <person name="Devaraju V.S."/>
            <person name="Higgins R.T."/>
            <person name="Husein A.J."/>
            <person name="Johnston E.M."/>
            <person name="Jung J.A."/>
            <person name="Kanani-Hendijani T.A."/>
            <person name="Knapp R.E."/>
            <person name="Lepiocha N."/>
            <person name="McCarter A.J."/>
            <person name="Merlau P.R."/>
            <person name="Monfared M.S."/>
            <person name="Olney H.P."/>
            <person name="Pineda M.R."/>
            <person name="Pizzini S.E."/>
            <person name="Roberson D.J."/>
            <person name="Rodriguez J."/>
            <person name="Simpson N.A."/>
            <person name="Stevens S.C."/>
            <person name="Stroub-Tahmassi C.A."/>
            <person name="Syed N."/>
            <person name="Torres S.E."/>
            <person name="Townsend C.W."/>
            <person name="White X.E."/>
            <person name="Willette C.E."/>
            <person name="Deming K.E."/>
            <person name="Simon S.E."/>
            <person name="Benjamin R.C."/>
            <person name="Hughes L.E."/>
            <person name="Hale R.H."/>
            <person name="Lamson-Kim T."/>
            <person name="Visi D.H."/>
            <person name="Allen M.S."/>
            <person name="Bradley K.W."/>
            <person name="Clarke D.Q."/>
            <person name="Lewis M.F."/>
            <person name="Barker L.P."/>
            <person name="Bailey C."/>
            <person name="Asai D.J."/>
            <person name="Garber M.L."/>
            <person name="Bowman C.A."/>
            <person name="Russell D.A."/>
            <person name="Pope W.H."/>
            <person name="Jacobs-Sera D."/>
            <person name="Hendrix R.W."/>
            <person name="Hatfull G.F."/>
        </authorList>
    </citation>
    <scope>NUCLEOTIDE SEQUENCE [LARGE SCALE GENOMIC DNA]</scope>
</reference>
<dbReference type="RefSeq" id="YP_009005806.1">
    <property type="nucleotide sequence ID" value="NC_023564.1"/>
</dbReference>
<accession>W0LMS4</accession>
<protein>
    <submittedName>
        <fullName evidence="1">Uncharacterized protein</fullName>
    </submittedName>
</protein>
<keyword evidence="2" id="KW-1185">Reference proteome</keyword>
<evidence type="ECO:0000313" key="2">
    <source>
        <dbReference type="Proteomes" id="UP000019119"/>
    </source>
</evidence>